<dbReference type="PANTHER" id="PTHR21180">
    <property type="entry name" value="ENDONUCLEASE/EXONUCLEASE/PHOSPHATASE FAMILY DOMAIN-CONTAINING PROTEIN 1"/>
    <property type="match status" value="1"/>
</dbReference>
<protein>
    <recommendedName>
        <fullName evidence="2">Helix-hairpin-helix DNA-binding motif class 1 domain-containing protein</fullName>
    </recommendedName>
</protein>
<dbReference type="KEGG" id="vcw:GJQ55_08905"/>
<feature type="signal peptide" evidence="1">
    <location>
        <begin position="1"/>
        <end position="21"/>
    </location>
</feature>
<keyword evidence="1" id="KW-0732">Signal</keyword>
<keyword evidence="4" id="KW-1185">Reference proteome</keyword>
<dbReference type="GO" id="GO:0006281">
    <property type="term" value="P:DNA repair"/>
    <property type="evidence" value="ECO:0007669"/>
    <property type="project" value="InterPro"/>
</dbReference>
<evidence type="ECO:0000313" key="3">
    <source>
        <dbReference type="EMBL" id="QQD24572.1"/>
    </source>
</evidence>
<dbReference type="Pfam" id="PF12836">
    <property type="entry name" value="HHH_3"/>
    <property type="match status" value="1"/>
</dbReference>
<evidence type="ECO:0000259" key="2">
    <source>
        <dbReference type="SMART" id="SM00278"/>
    </source>
</evidence>
<evidence type="ECO:0000313" key="4">
    <source>
        <dbReference type="Proteomes" id="UP000596074"/>
    </source>
</evidence>
<proteinExistence type="predicted"/>
<dbReference type="InterPro" id="IPR010994">
    <property type="entry name" value="RuvA_2-like"/>
</dbReference>
<feature type="chain" id="PRO_5040915124" description="Helix-hairpin-helix DNA-binding motif class 1 domain-containing protein" evidence="1">
    <location>
        <begin position="22"/>
        <end position="90"/>
    </location>
</feature>
<gene>
    <name evidence="3" type="ORF">GJQ55_08905</name>
</gene>
<dbReference type="GO" id="GO:0015628">
    <property type="term" value="P:protein secretion by the type II secretion system"/>
    <property type="evidence" value="ECO:0007669"/>
    <property type="project" value="TreeGrafter"/>
</dbReference>
<feature type="domain" description="Helix-hairpin-helix DNA-binding motif class 1" evidence="2">
    <location>
        <begin position="67"/>
        <end position="86"/>
    </location>
</feature>
<evidence type="ECO:0000256" key="1">
    <source>
        <dbReference type="SAM" id="SignalP"/>
    </source>
</evidence>
<feature type="domain" description="Helix-hairpin-helix DNA-binding motif class 1" evidence="2">
    <location>
        <begin position="37"/>
        <end position="56"/>
    </location>
</feature>
<dbReference type="PANTHER" id="PTHR21180:SF32">
    <property type="entry name" value="ENDONUCLEASE_EXONUCLEASE_PHOSPHATASE FAMILY DOMAIN-CONTAINING PROTEIN 1"/>
    <property type="match status" value="1"/>
</dbReference>
<dbReference type="NCBIfam" id="TIGR00426">
    <property type="entry name" value="competence protein ComEA helix-hairpin-helix repeat region"/>
    <property type="match status" value="1"/>
</dbReference>
<name>A0A9X7UVT0_9GAMM</name>
<dbReference type="SUPFAM" id="SSF47781">
    <property type="entry name" value="RuvA domain 2-like"/>
    <property type="match status" value="1"/>
</dbReference>
<organism evidence="3 4">
    <name type="scientific">Venatoribacter cucullus</name>
    <dbReference type="NCBI Taxonomy" id="2661630"/>
    <lineage>
        <taxon>Bacteria</taxon>
        <taxon>Pseudomonadati</taxon>
        <taxon>Pseudomonadota</taxon>
        <taxon>Gammaproteobacteria</taxon>
        <taxon>Oceanospirillales</taxon>
        <taxon>Oceanospirillaceae</taxon>
        <taxon>Venatoribacter</taxon>
    </lineage>
</organism>
<dbReference type="GO" id="GO:0015627">
    <property type="term" value="C:type II protein secretion system complex"/>
    <property type="evidence" value="ECO:0007669"/>
    <property type="project" value="TreeGrafter"/>
</dbReference>
<accession>A0A9X7UVT0</accession>
<dbReference type="AlphaFoldDB" id="A0A9X7UVT0"/>
<dbReference type="InterPro" id="IPR051675">
    <property type="entry name" value="Endo/Exo/Phosphatase_dom_1"/>
</dbReference>
<dbReference type="GO" id="GO:0003677">
    <property type="term" value="F:DNA binding"/>
    <property type="evidence" value="ECO:0007669"/>
    <property type="project" value="InterPro"/>
</dbReference>
<dbReference type="InterPro" id="IPR004509">
    <property type="entry name" value="Competence_ComEA_HhH"/>
</dbReference>
<dbReference type="Proteomes" id="UP000596074">
    <property type="component" value="Chromosome"/>
</dbReference>
<sequence length="90" mass="9544">MQWIKHLFAAALLSVSLLAGAAEPTDAKINLNTATAAELTQLNGIGKAKAEAIVLFRKQQGGFKSVDELTQIKGIGAAIVDKNRARLTLE</sequence>
<dbReference type="Gene3D" id="1.10.150.280">
    <property type="entry name" value="AF1531-like domain"/>
    <property type="match status" value="1"/>
</dbReference>
<dbReference type="RefSeq" id="WP_228344630.1">
    <property type="nucleotide sequence ID" value="NZ_CP046056.1"/>
</dbReference>
<dbReference type="InterPro" id="IPR003583">
    <property type="entry name" value="Hlx-hairpin-Hlx_DNA-bd_motif"/>
</dbReference>
<reference evidence="3 4" key="1">
    <citation type="submission" date="2019-11" db="EMBL/GenBank/DDBJ databases">
        <title>Venatorbacter sp. nov. a predator of Campylobacter and other Gram-negative bacteria.</title>
        <authorList>
            <person name="Saeedi A."/>
            <person name="Cummings N.J."/>
            <person name="Connerton I.F."/>
            <person name="Connerton P.L."/>
        </authorList>
    </citation>
    <scope>NUCLEOTIDE SEQUENCE [LARGE SCALE GENOMIC DNA]</scope>
    <source>
        <strain evidence="3">XL5</strain>
    </source>
</reference>
<dbReference type="SMART" id="SM00278">
    <property type="entry name" value="HhH1"/>
    <property type="match status" value="2"/>
</dbReference>
<dbReference type="EMBL" id="CP046056">
    <property type="protein sequence ID" value="QQD24572.1"/>
    <property type="molecule type" value="Genomic_DNA"/>
</dbReference>